<proteinExistence type="inferred from homology"/>
<dbReference type="PANTHER" id="PTHR11487">
    <property type="entry name" value="THIOESTERASE"/>
    <property type="match status" value="1"/>
</dbReference>
<feature type="domain" description="Thioesterase" evidence="2">
    <location>
        <begin position="20"/>
        <end position="220"/>
    </location>
</feature>
<dbReference type="Gene3D" id="3.40.50.1820">
    <property type="entry name" value="alpha/beta hydrolase"/>
    <property type="match status" value="1"/>
</dbReference>
<organism evidence="3 4">
    <name type="scientific">Actinorhabdospora filicis</name>
    <dbReference type="NCBI Taxonomy" id="1785913"/>
    <lineage>
        <taxon>Bacteria</taxon>
        <taxon>Bacillati</taxon>
        <taxon>Actinomycetota</taxon>
        <taxon>Actinomycetes</taxon>
        <taxon>Micromonosporales</taxon>
        <taxon>Micromonosporaceae</taxon>
        <taxon>Actinorhabdospora</taxon>
    </lineage>
</organism>
<dbReference type="GO" id="GO:0008610">
    <property type="term" value="P:lipid biosynthetic process"/>
    <property type="evidence" value="ECO:0007669"/>
    <property type="project" value="TreeGrafter"/>
</dbReference>
<dbReference type="AlphaFoldDB" id="A0A9W6SRJ1"/>
<dbReference type="Proteomes" id="UP001165079">
    <property type="component" value="Unassembled WGS sequence"/>
</dbReference>
<dbReference type="SUPFAM" id="SSF53474">
    <property type="entry name" value="alpha/beta-Hydrolases"/>
    <property type="match status" value="1"/>
</dbReference>
<evidence type="ECO:0000259" key="2">
    <source>
        <dbReference type="Pfam" id="PF00975"/>
    </source>
</evidence>
<dbReference type="RefSeq" id="WP_285664589.1">
    <property type="nucleotide sequence ID" value="NZ_BSTX01000003.1"/>
</dbReference>
<keyword evidence="4" id="KW-1185">Reference proteome</keyword>
<evidence type="ECO:0000256" key="1">
    <source>
        <dbReference type="ARBA" id="ARBA00007169"/>
    </source>
</evidence>
<name>A0A9W6SRJ1_9ACTN</name>
<dbReference type="Pfam" id="PF00975">
    <property type="entry name" value="Thioesterase"/>
    <property type="match status" value="1"/>
</dbReference>
<dbReference type="InterPro" id="IPR012223">
    <property type="entry name" value="TEII"/>
</dbReference>
<dbReference type="InterPro" id="IPR001031">
    <property type="entry name" value="Thioesterase"/>
</dbReference>
<comment type="similarity">
    <text evidence="1">Belongs to the thioesterase family.</text>
</comment>
<reference evidence="3" key="1">
    <citation type="submission" date="2023-03" db="EMBL/GenBank/DDBJ databases">
        <title>Actinorhabdospora filicis NBRC 111898.</title>
        <authorList>
            <person name="Ichikawa N."/>
            <person name="Sato H."/>
            <person name="Tonouchi N."/>
        </authorList>
    </citation>
    <scope>NUCLEOTIDE SEQUENCE</scope>
    <source>
        <strain evidence="3">NBRC 111898</strain>
    </source>
</reference>
<dbReference type="InterPro" id="IPR029058">
    <property type="entry name" value="AB_hydrolase_fold"/>
</dbReference>
<protein>
    <submittedName>
        <fullName evidence="3">Thioesterase</fullName>
    </submittedName>
</protein>
<evidence type="ECO:0000313" key="4">
    <source>
        <dbReference type="Proteomes" id="UP001165079"/>
    </source>
</evidence>
<evidence type="ECO:0000313" key="3">
    <source>
        <dbReference type="EMBL" id="GLZ79436.1"/>
    </source>
</evidence>
<accession>A0A9W6SRJ1</accession>
<comment type="caution">
    <text evidence="3">The sequence shown here is derived from an EMBL/GenBank/DDBJ whole genome shotgun (WGS) entry which is preliminary data.</text>
</comment>
<dbReference type="EMBL" id="BSTX01000003">
    <property type="protein sequence ID" value="GLZ79436.1"/>
    <property type="molecule type" value="Genomic_DNA"/>
</dbReference>
<sequence>MTARPWLAAFWRPKPTAELQIYCLPHAGGGASAYWPWHRDAPPDVEIAPVQYPGRENRTRETGPPDPSAIADAISETARGPFVLYGHSMGARLAYEVATLVQPAALIVAAARPPDLPTRGRLFTARTDEDLLTEVSAMGGIPAEVLAEDSLRAMVARVLRGDVDWLASRPVTSAKLDVPLAAVSGREDAGAPPEEVAGWARMTTGGFREAVLPGGHFAPLVHPGLVMNLAVLMAGEA</sequence>
<dbReference type="PANTHER" id="PTHR11487:SF0">
    <property type="entry name" value="S-ACYL FATTY ACID SYNTHASE THIOESTERASE, MEDIUM CHAIN"/>
    <property type="match status" value="1"/>
</dbReference>
<gene>
    <name evidence="3" type="ORF">Afil01_42430</name>
</gene>